<keyword evidence="1" id="KW-0732">Signal</keyword>
<proteinExistence type="predicted"/>
<evidence type="ECO:0000313" key="3">
    <source>
        <dbReference type="Proteomes" id="UP001220478"/>
    </source>
</evidence>
<reference evidence="2 3" key="1">
    <citation type="submission" date="2023-02" db="EMBL/GenBank/DDBJ databases">
        <title>Novel Oscillospiraceae bacterial genomes.</title>
        <authorList>
            <person name="Srinivasan S."/>
            <person name="Austin M.N."/>
            <person name="Fiedler T.L."/>
            <person name="Strenk S.M."/>
            <person name="Agnew K.J."/>
            <person name="Nagana Gowda G.A."/>
            <person name="Raftery D."/>
            <person name="Beamer M.A."/>
            <person name="Achilles S.L."/>
            <person name="Wiesenfeld H.C."/>
            <person name="Fredricks D.N."/>
            <person name="Hillier S.L."/>
        </authorList>
    </citation>
    <scope>NUCLEOTIDE SEQUENCE [LARGE SCALE GENOMIC DNA]</scope>
    <source>
        <strain evidence="2 3">CHIC02 1186E3-8</strain>
    </source>
</reference>
<sequence length="476" mass="54429">MKKILLSCLFAALTLVACQKQKVMETVATADRTEPSNAQVAAATAGAAEKNQVPEKEINTAVKLRDKVVAPLQKLNAEALRYVYLGVRAVNDGALPNVLHYENDKIYYMCRKVSDDMQRVIRQEWRNDKKKFTDAEQEVRYRFLGLMSDTQKHYLGVYDCQNKTKKEMSIADWCAMSTVSATCPVEDNQIIMVYVAGSSGAVIHTKIVLFDLDKKTEETIAEYQTFNAFSKIKRLSQDEFLILLAERQQDKNGIKPESKQLAIVYNHKTKKTTEIYQGETMSEKSQDVFAFDCYKDKIYLLMHKLNAGKLQSYLRTLDKNGKQLNEIALPALAKYDSPNQLAVDLLFADDVMFVQFETKRPDLKAKQPVVAVLRKSGDNYLLQNTSSMNVSSIPKTHPGEREPYMLLQDKEGESGTQQFYAYYPDKNVFDLADTQLKYTKTQGNITNWRNDNKQLLFQYIDLNNKADYYLAEIPEK</sequence>
<protein>
    <recommendedName>
        <fullName evidence="4">Lipoprotein</fullName>
    </recommendedName>
</protein>
<evidence type="ECO:0000256" key="1">
    <source>
        <dbReference type="SAM" id="SignalP"/>
    </source>
</evidence>
<keyword evidence="3" id="KW-1185">Reference proteome</keyword>
<dbReference type="Proteomes" id="UP001220478">
    <property type="component" value="Chromosome"/>
</dbReference>
<evidence type="ECO:0008006" key="4">
    <source>
        <dbReference type="Google" id="ProtNLM"/>
    </source>
</evidence>
<feature type="signal peptide" evidence="1">
    <location>
        <begin position="1"/>
        <end position="17"/>
    </location>
</feature>
<dbReference type="EMBL" id="CP118868">
    <property type="protein sequence ID" value="WEG36027.1"/>
    <property type="molecule type" value="Genomic_DNA"/>
</dbReference>
<gene>
    <name evidence="2" type="ORF">PYS61_02320</name>
</gene>
<evidence type="ECO:0000313" key="2">
    <source>
        <dbReference type="EMBL" id="WEG36027.1"/>
    </source>
</evidence>
<feature type="chain" id="PRO_5046566077" description="Lipoprotein" evidence="1">
    <location>
        <begin position="18"/>
        <end position="476"/>
    </location>
</feature>
<organism evidence="2 3">
    <name type="scientific">Amygdalobacter indicium</name>
    <dbReference type="NCBI Taxonomy" id="3029272"/>
    <lineage>
        <taxon>Bacteria</taxon>
        <taxon>Bacillati</taxon>
        <taxon>Bacillota</taxon>
        <taxon>Clostridia</taxon>
        <taxon>Eubacteriales</taxon>
        <taxon>Oscillospiraceae</taxon>
        <taxon>Amygdalobacter</taxon>
    </lineage>
</organism>
<dbReference type="PROSITE" id="PS51257">
    <property type="entry name" value="PROKAR_LIPOPROTEIN"/>
    <property type="match status" value="1"/>
</dbReference>
<name>A0ABY8C5P9_9FIRM</name>
<dbReference type="RefSeq" id="WP_315572045.1">
    <property type="nucleotide sequence ID" value="NZ_CP118868.1"/>
</dbReference>
<accession>A0ABY8C5P9</accession>